<dbReference type="EMBL" id="FORG01000016">
    <property type="protein sequence ID" value="SFJ77943.1"/>
    <property type="molecule type" value="Genomic_DNA"/>
</dbReference>
<protein>
    <submittedName>
        <fullName evidence="2">Uncharacterized protein</fullName>
    </submittedName>
</protein>
<dbReference type="Proteomes" id="UP000198919">
    <property type="component" value="Unassembled WGS sequence"/>
</dbReference>
<keyword evidence="4" id="KW-1185">Reference proteome</keyword>
<reference evidence="3" key="2">
    <citation type="submission" date="2016-10" db="EMBL/GenBank/DDBJ databases">
        <authorList>
            <person name="Varghese N."/>
            <person name="Submissions S."/>
        </authorList>
    </citation>
    <scope>NUCLEOTIDE SEQUENCE [LARGE SCALE GENOMIC DNA]</scope>
    <source>
        <strain evidence="3">DSM 17908</strain>
    </source>
</reference>
<dbReference type="EMBL" id="NITY01000001">
    <property type="protein sequence ID" value="PHM45902.1"/>
    <property type="molecule type" value="Genomic_DNA"/>
</dbReference>
<dbReference type="STRING" id="351675.SAMN05421680_1168"/>
<dbReference type="SUPFAM" id="SSF46785">
    <property type="entry name" value="Winged helix' DNA-binding domain"/>
    <property type="match status" value="1"/>
</dbReference>
<evidence type="ECO:0000313" key="3">
    <source>
        <dbReference type="Proteomes" id="UP000198919"/>
    </source>
</evidence>
<gene>
    <name evidence="2" type="ORF">SAMN05421680_1168</name>
    <name evidence="1" type="ORF">Xmau_00293</name>
</gene>
<reference evidence="2" key="1">
    <citation type="submission" date="2016-10" db="EMBL/GenBank/DDBJ databases">
        <authorList>
            <person name="de Groot N.N."/>
        </authorList>
    </citation>
    <scope>NUCLEOTIDE SEQUENCE [LARGE SCALE GENOMIC DNA]</scope>
    <source>
        <strain evidence="2">DSM 17908</strain>
    </source>
</reference>
<evidence type="ECO:0000313" key="4">
    <source>
        <dbReference type="Proteomes" id="UP000224607"/>
    </source>
</evidence>
<dbReference type="Proteomes" id="UP000224607">
    <property type="component" value="Unassembled WGS sequence"/>
</dbReference>
<proteinExistence type="predicted"/>
<name>A0A1I3U5B7_9GAMM</name>
<sequence>MRNNPIPHRIVQQFKRHDGFTSRMVTEKFGIPIGTATGSLCRLIAIGAVEVSGTRERGARVYRVVQGADHIMTEYWERLKASRDALHQRRRPIPEGNLLLKRFDALLAKARIGK</sequence>
<dbReference type="InterPro" id="IPR036390">
    <property type="entry name" value="WH_DNA-bd_sf"/>
</dbReference>
<dbReference type="RefSeq" id="WP_092512220.1">
    <property type="nucleotide sequence ID" value="NZ_CAWNQB010000001.1"/>
</dbReference>
<reference evidence="1 4" key="3">
    <citation type="journal article" date="2017" name="Nat. Microbiol.">
        <title>Natural product diversity associated with the nematode symbionts Photorhabdus and Xenorhabdus.</title>
        <authorList>
            <person name="Tobias N.J."/>
            <person name="Wolff H."/>
            <person name="Djahanschiri B."/>
            <person name="Grundmann F."/>
            <person name="Kronenwerth M."/>
            <person name="Shi Y.M."/>
            <person name="Simonyi S."/>
            <person name="Grun P."/>
            <person name="Shapiro-Ilan D."/>
            <person name="Pidot S.J."/>
            <person name="Stinear T.P."/>
            <person name="Ebersberger I."/>
            <person name="Bode H.B."/>
        </authorList>
    </citation>
    <scope>NUCLEOTIDE SEQUENCE [LARGE SCALE GENOMIC DNA]</scope>
    <source>
        <strain evidence="1 4">DSM 17908</strain>
    </source>
</reference>
<accession>A0A1I3U5B7</accession>
<evidence type="ECO:0000313" key="2">
    <source>
        <dbReference type="EMBL" id="SFJ77943.1"/>
    </source>
</evidence>
<organism evidence="2 3">
    <name type="scientific">Xenorhabdus mauleonii</name>
    <dbReference type="NCBI Taxonomy" id="351675"/>
    <lineage>
        <taxon>Bacteria</taxon>
        <taxon>Pseudomonadati</taxon>
        <taxon>Pseudomonadota</taxon>
        <taxon>Gammaproteobacteria</taxon>
        <taxon>Enterobacterales</taxon>
        <taxon>Morganellaceae</taxon>
        <taxon>Xenorhabdus</taxon>
    </lineage>
</organism>
<dbReference type="AlphaFoldDB" id="A0A1I3U5B7"/>
<evidence type="ECO:0000313" key="1">
    <source>
        <dbReference type="EMBL" id="PHM45902.1"/>
    </source>
</evidence>